<keyword evidence="8 10" id="KW-0675">Receptor</keyword>
<evidence type="ECO:0000256" key="6">
    <source>
        <dbReference type="ARBA" id="ARBA00022989"/>
    </source>
</evidence>
<feature type="transmembrane region" description="Helical" evidence="10">
    <location>
        <begin position="311"/>
        <end position="327"/>
    </location>
</feature>
<dbReference type="PhylomeDB" id="D6WHL8"/>
<keyword evidence="5 10" id="KW-0552">Olfaction</keyword>
<evidence type="ECO:0000256" key="8">
    <source>
        <dbReference type="ARBA" id="ARBA00023170"/>
    </source>
</evidence>
<evidence type="ECO:0000256" key="4">
    <source>
        <dbReference type="ARBA" id="ARBA00022692"/>
    </source>
</evidence>
<evidence type="ECO:0000313" key="11">
    <source>
        <dbReference type="EMBL" id="EFA01407.1"/>
    </source>
</evidence>
<accession>D6WHL8</accession>
<keyword evidence="2" id="KW-1003">Cell membrane</keyword>
<reference evidence="11 12" key="2">
    <citation type="journal article" date="2010" name="Nucleic Acids Res.">
        <title>BeetleBase in 2010: revisions to provide comprehensive genomic information for Tribolium castaneum.</title>
        <authorList>
            <person name="Kim H.S."/>
            <person name="Murphy T."/>
            <person name="Xia J."/>
            <person name="Caragea D."/>
            <person name="Park Y."/>
            <person name="Beeman R.W."/>
            <person name="Lorenzen M.D."/>
            <person name="Butcher S."/>
            <person name="Manak J.R."/>
            <person name="Brown S.J."/>
        </authorList>
    </citation>
    <scope>GENOME REANNOTATION</scope>
    <source>
        <strain evidence="11 12">Georgia GA2</strain>
    </source>
</reference>
<feature type="transmembrane region" description="Helical" evidence="10">
    <location>
        <begin position="249"/>
        <end position="273"/>
    </location>
</feature>
<dbReference type="GO" id="GO:0007165">
    <property type="term" value="P:signal transduction"/>
    <property type="evidence" value="ECO:0007669"/>
    <property type="project" value="UniProtKB-KW"/>
</dbReference>
<gene>
    <name evidence="11" type="primary">Or222</name>
    <name evidence="11" type="ORF">TcasGA2_TC030383</name>
</gene>
<dbReference type="GO" id="GO:0050911">
    <property type="term" value="P:detection of chemical stimulus involved in sensory perception of smell"/>
    <property type="evidence" value="ECO:0000318"/>
    <property type="project" value="GO_Central"/>
</dbReference>
<keyword evidence="9 10" id="KW-0807">Transducer</keyword>
<comment type="subcellular location">
    <subcellularLocation>
        <location evidence="1 10">Cell membrane</location>
        <topology evidence="1 10">Multi-pass membrane protein</topology>
    </subcellularLocation>
</comment>
<evidence type="ECO:0000256" key="10">
    <source>
        <dbReference type="RuleBase" id="RU351113"/>
    </source>
</evidence>
<evidence type="ECO:0000256" key="9">
    <source>
        <dbReference type="ARBA" id="ARBA00023224"/>
    </source>
</evidence>
<evidence type="ECO:0000256" key="2">
    <source>
        <dbReference type="ARBA" id="ARBA00022475"/>
    </source>
</evidence>
<feature type="transmembrane region" description="Helical" evidence="10">
    <location>
        <begin position="347"/>
        <end position="375"/>
    </location>
</feature>
<keyword evidence="3 10" id="KW-0716">Sensory transduction</keyword>
<dbReference type="GO" id="GO:0004984">
    <property type="term" value="F:olfactory receptor activity"/>
    <property type="evidence" value="ECO:0000318"/>
    <property type="project" value="GO_Central"/>
</dbReference>
<dbReference type="EMBL" id="KQ971331">
    <property type="protein sequence ID" value="EFA01407.1"/>
    <property type="molecule type" value="Genomic_DNA"/>
</dbReference>
<dbReference type="PANTHER" id="PTHR21137">
    <property type="entry name" value="ODORANT RECEPTOR"/>
    <property type="match status" value="1"/>
</dbReference>
<evidence type="ECO:0000313" key="12">
    <source>
        <dbReference type="Proteomes" id="UP000007266"/>
    </source>
</evidence>
<dbReference type="GO" id="GO:0005886">
    <property type="term" value="C:plasma membrane"/>
    <property type="evidence" value="ECO:0000318"/>
    <property type="project" value="GO_Central"/>
</dbReference>
<keyword evidence="4 10" id="KW-0812">Transmembrane</keyword>
<evidence type="ECO:0000256" key="5">
    <source>
        <dbReference type="ARBA" id="ARBA00022725"/>
    </source>
</evidence>
<dbReference type="HOGENOM" id="CLU_059644_0_0_1"/>
<dbReference type="InParanoid" id="D6WHL8"/>
<organism evidence="11 12">
    <name type="scientific">Tribolium castaneum</name>
    <name type="common">Red flour beetle</name>
    <dbReference type="NCBI Taxonomy" id="7070"/>
    <lineage>
        <taxon>Eukaryota</taxon>
        <taxon>Metazoa</taxon>
        <taxon>Ecdysozoa</taxon>
        <taxon>Arthropoda</taxon>
        <taxon>Hexapoda</taxon>
        <taxon>Insecta</taxon>
        <taxon>Pterygota</taxon>
        <taxon>Neoptera</taxon>
        <taxon>Endopterygota</taxon>
        <taxon>Coleoptera</taxon>
        <taxon>Polyphaga</taxon>
        <taxon>Cucujiformia</taxon>
        <taxon>Tenebrionidae</taxon>
        <taxon>Tenebrionidae incertae sedis</taxon>
        <taxon>Tribolium</taxon>
    </lineage>
</organism>
<comment type="similarity">
    <text evidence="10">Belongs to the insect chemoreceptor superfamily. Heteromeric odorant receptor channel (TC 1.A.69) family.</text>
</comment>
<evidence type="ECO:0000256" key="7">
    <source>
        <dbReference type="ARBA" id="ARBA00023136"/>
    </source>
</evidence>
<keyword evidence="7 10" id="KW-0472">Membrane</keyword>
<name>D6WHL8_TRICA</name>
<dbReference type="InterPro" id="IPR004117">
    <property type="entry name" value="7tm6_olfct_rcpt"/>
</dbReference>
<dbReference type="Proteomes" id="UP000007266">
    <property type="component" value="Linkage group 3"/>
</dbReference>
<protein>
    <recommendedName>
        <fullName evidence="10">Odorant receptor</fullName>
    </recommendedName>
</protein>
<feature type="transmembrane region" description="Helical" evidence="10">
    <location>
        <begin position="160"/>
        <end position="188"/>
    </location>
</feature>
<sequence>MDKRDDPFIILRKMIFIEAKNCKIAKFCDAFLILFYSLVQLLDIYYMSKNFSISLLIRYSPITIMYLLIIIAAVISVGLDKEIIEAYTVCCKIRWPMNVVKKQTQIKLKKKCQIINAGLSCTVPLFLVTIISTFPYFGSERDLFICVEVFEAYFGEWSFIPYYFCFAASPFFYYHFFRITFVLVYAFLHAQLQYLLIEEYLFETYETDEAKGWKYLQDTRYQQEIGKSLQLCISQHIALKQFVKKTVDLVLIGMPFFLVFGVLLLTSLLAFITNFEDITSNILKIRILLAAGCSLCITIVFCWIGQQLINVTSDIFFSLGGASWYFWNRDNMKTLLMFLINCTENESVVFAGICLNYELFLSVVRLTVSYTLVLYNLQKQ</sequence>
<dbReference type="GO" id="GO:0005549">
    <property type="term" value="F:odorant binding"/>
    <property type="evidence" value="ECO:0007669"/>
    <property type="project" value="InterPro"/>
</dbReference>
<dbReference type="AlphaFoldDB" id="D6WHL8"/>
<proteinExistence type="inferred from homology"/>
<dbReference type="PANTHER" id="PTHR21137:SF35">
    <property type="entry name" value="ODORANT RECEPTOR 19A-RELATED"/>
    <property type="match status" value="1"/>
</dbReference>
<evidence type="ECO:0000256" key="1">
    <source>
        <dbReference type="ARBA" id="ARBA00004651"/>
    </source>
</evidence>
<feature type="transmembrane region" description="Helical" evidence="10">
    <location>
        <begin position="114"/>
        <end position="134"/>
    </location>
</feature>
<reference evidence="11 12" key="1">
    <citation type="journal article" date="2008" name="Nature">
        <title>The genome of the model beetle and pest Tribolium castaneum.</title>
        <authorList>
            <consortium name="Tribolium Genome Sequencing Consortium"/>
            <person name="Richards S."/>
            <person name="Gibbs R.A."/>
            <person name="Weinstock G.M."/>
            <person name="Brown S.J."/>
            <person name="Denell R."/>
            <person name="Beeman R.W."/>
            <person name="Gibbs R."/>
            <person name="Beeman R.W."/>
            <person name="Brown S.J."/>
            <person name="Bucher G."/>
            <person name="Friedrich M."/>
            <person name="Grimmelikhuijzen C.J."/>
            <person name="Klingler M."/>
            <person name="Lorenzen M."/>
            <person name="Richards S."/>
            <person name="Roth S."/>
            <person name="Schroder R."/>
            <person name="Tautz D."/>
            <person name="Zdobnov E.M."/>
            <person name="Muzny D."/>
            <person name="Gibbs R.A."/>
            <person name="Weinstock G.M."/>
            <person name="Attaway T."/>
            <person name="Bell S."/>
            <person name="Buhay C.J."/>
            <person name="Chandrabose M.N."/>
            <person name="Chavez D."/>
            <person name="Clerk-Blankenburg K.P."/>
            <person name="Cree A."/>
            <person name="Dao M."/>
            <person name="Davis C."/>
            <person name="Chacko J."/>
            <person name="Dinh H."/>
            <person name="Dugan-Rocha S."/>
            <person name="Fowler G."/>
            <person name="Garner T.T."/>
            <person name="Garnes J."/>
            <person name="Gnirke A."/>
            <person name="Hawes A."/>
            <person name="Hernandez J."/>
            <person name="Hines S."/>
            <person name="Holder M."/>
            <person name="Hume J."/>
            <person name="Jhangiani S.N."/>
            <person name="Joshi V."/>
            <person name="Khan Z.M."/>
            <person name="Jackson L."/>
            <person name="Kovar C."/>
            <person name="Kowis A."/>
            <person name="Lee S."/>
            <person name="Lewis L.R."/>
            <person name="Margolis J."/>
            <person name="Morgan M."/>
            <person name="Nazareth L.V."/>
            <person name="Nguyen N."/>
            <person name="Okwuonu G."/>
            <person name="Parker D."/>
            <person name="Richards S."/>
            <person name="Ruiz S.J."/>
            <person name="Santibanez J."/>
            <person name="Savard J."/>
            <person name="Scherer S.E."/>
            <person name="Schneider B."/>
            <person name="Sodergren E."/>
            <person name="Tautz D."/>
            <person name="Vattahil S."/>
            <person name="Villasana D."/>
            <person name="White C.S."/>
            <person name="Wright R."/>
            <person name="Park Y."/>
            <person name="Beeman R.W."/>
            <person name="Lord J."/>
            <person name="Oppert B."/>
            <person name="Lorenzen M."/>
            <person name="Brown S."/>
            <person name="Wang L."/>
            <person name="Savard J."/>
            <person name="Tautz D."/>
            <person name="Richards S."/>
            <person name="Weinstock G."/>
            <person name="Gibbs R.A."/>
            <person name="Liu Y."/>
            <person name="Worley K."/>
            <person name="Weinstock G."/>
            <person name="Elsik C.G."/>
            <person name="Reese J.T."/>
            <person name="Elhaik E."/>
            <person name="Landan G."/>
            <person name="Graur D."/>
            <person name="Arensburger P."/>
            <person name="Atkinson P."/>
            <person name="Beeman R.W."/>
            <person name="Beidler J."/>
            <person name="Brown S.J."/>
            <person name="Demuth J.P."/>
            <person name="Drury D.W."/>
            <person name="Du Y.Z."/>
            <person name="Fujiwara H."/>
            <person name="Lorenzen M."/>
            <person name="Maselli V."/>
            <person name="Osanai M."/>
            <person name="Park Y."/>
            <person name="Robertson H.M."/>
            <person name="Tu Z."/>
            <person name="Wang J.J."/>
            <person name="Wang S."/>
            <person name="Richards S."/>
            <person name="Song H."/>
            <person name="Zhang L."/>
            <person name="Sodergren E."/>
            <person name="Werner D."/>
            <person name="Stanke M."/>
            <person name="Morgenstern B."/>
            <person name="Solovyev V."/>
            <person name="Kosarev P."/>
            <person name="Brown G."/>
            <person name="Chen H.C."/>
            <person name="Ermolaeva O."/>
            <person name="Hlavina W."/>
            <person name="Kapustin Y."/>
            <person name="Kiryutin B."/>
            <person name="Kitts P."/>
            <person name="Maglott D."/>
            <person name="Pruitt K."/>
            <person name="Sapojnikov V."/>
            <person name="Souvorov A."/>
            <person name="Mackey A.J."/>
            <person name="Waterhouse R.M."/>
            <person name="Wyder S."/>
            <person name="Zdobnov E.M."/>
            <person name="Zdobnov E.M."/>
            <person name="Wyder S."/>
            <person name="Kriventseva E.V."/>
            <person name="Kadowaki T."/>
            <person name="Bork P."/>
            <person name="Aranda M."/>
            <person name="Bao R."/>
            <person name="Beermann A."/>
            <person name="Berns N."/>
            <person name="Bolognesi R."/>
            <person name="Bonneton F."/>
            <person name="Bopp D."/>
            <person name="Brown S.J."/>
            <person name="Bucher G."/>
            <person name="Butts T."/>
            <person name="Chaumot A."/>
            <person name="Denell R.E."/>
            <person name="Ferrier D.E."/>
            <person name="Friedrich M."/>
            <person name="Gordon C.M."/>
            <person name="Jindra M."/>
            <person name="Klingler M."/>
            <person name="Lan Q."/>
            <person name="Lattorff H.M."/>
            <person name="Laudet V."/>
            <person name="von Levetsow C."/>
            <person name="Liu Z."/>
            <person name="Lutz R."/>
            <person name="Lynch J.A."/>
            <person name="da Fonseca R.N."/>
            <person name="Posnien N."/>
            <person name="Reuter R."/>
            <person name="Roth S."/>
            <person name="Savard J."/>
            <person name="Schinko J.B."/>
            <person name="Schmitt C."/>
            <person name="Schoppmeier M."/>
            <person name="Schroder R."/>
            <person name="Shippy T.D."/>
            <person name="Simonnet F."/>
            <person name="Marques-Souza H."/>
            <person name="Tautz D."/>
            <person name="Tomoyasu Y."/>
            <person name="Trauner J."/>
            <person name="Van der Zee M."/>
            <person name="Vervoort M."/>
            <person name="Wittkopp N."/>
            <person name="Wimmer E.A."/>
            <person name="Yang X."/>
            <person name="Jones A.K."/>
            <person name="Sattelle D.B."/>
            <person name="Ebert P.R."/>
            <person name="Nelson D."/>
            <person name="Scott J.G."/>
            <person name="Beeman R.W."/>
            <person name="Muthukrishnan S."/>
            <person name="Kramer K.J."/>
            <person name="Arakane Y."/>
            <person name="Beeman R.W."/>
            <person name="Zhu Q."/>
            <person name="Hogenkamp D."/>
            <person name="Dixit R."/>
            <person name="Oppert B."/>
            <person name="Jiang H."/>
            <person name="Zou Z."/>
            <person name="Marshall J."/>
            <person name="Elpidina E."/>
            <person name="Vinokurov K."/>
            <person name="Oppert C."/>
            <person name="Zou Z."/>
            <person name="Evans J."/>
            <person name="Lu Z."/>
            <person name="Zhao P."/>
            <person name="Sumathipala N."/>
            <person name="Altincicek B."/>
            <person name="Vilcinskas A."/>
            <person name="Williams M."/>
            <person name="Hultmark D."/>
            <person name="Hetru C."/>
            <person name="Jiang H."/>
            <person name="Grimmelikhuijzen C.J."/>
            <person name="Hauser F."/>
            <person name="Cazzamali G."/>
            <person name="Williamson M."/>
            <person name="Park Y."/>
            <person name="Li B."/>
            <person name="Tanaka Y."/>
            <person name="Predel R."/>
            <person name="Neupert S."/>
            <person name="Schachtner J."/>
            <person name="Verleyen P."/>
            <person name="Raible F."/>
            <person name="Bork P."/>
            <person name="Friedrich M."/>
            <person name="Walden K.K."/>
            <person name="Robertson H.M."/>
            <person name="Angeli S."/>
            <person name="Foret S."/>
            <person name="Bucher G."/>
            <person name="Schuetz S."/>
            <person name="Maleszka R."/>
            <person name="Wimmer E.A."/>
            <person name="Beeman R.W."/>
            <person name="Lorenzen M."/>
            <person name="Tomoyasu Y."/>
            <person name="Miller S.C."/>
            <person name="Grossmann D."/>
            <person name="Bucher G."/>
        </authorList>
    </citation>
    <scope>NUCLEOTIDE SEQUENCE [LARGE SCALE GENOMIC DNA]</scope>
    <source>
        <strain evidence="11 12">Georgia GA2</strain>
    </source>
</reference>
<feature type="transmembrane region" description="Helical" evidence="10">
    <location>
        <begin position="285"/>
        <end position="304"/>
    </location>
</feature>
<keyword evidence="6 10" id="KW-1133">Transmembrane helix</keyword>
<feature type="transmembrane region" description="Helical" evidence="10">
    <location>
        <begin position="59"/>
        <end position="79"/>
    </location>
</feature>
<keyword evidence="12" id="KW-1185">Reference proteome</keyword>
<evidence type="ECO:0000256" key="3">
    <source>
        <dbReference type="ARBA" id="ARBA00022606"/>
    </source>
</evidence>